<keyword evidence="2" id="KW-1185">Reference proteome</keyword>
<evidence type="ECO:0008006" key="3">
    <source>
        <dbReference type="Google" id="ProtNLM"/>
    </source>
</evidence>
<proteinExistence type="predicted"/>
<organism evidence="1 2">
    <name type="scientific">Pseudomonas asuensis</name>
    <dbReference type="NCBI Taxonomy" id="1825787"/>
    <lineage>
        <taxon>Bacteria</taxon>
        <taxon>Pseudomonadati</taxon>
        <taxon>Pseudomonadota</taxon>
        <taxon>Gammaproteobacteria</taxon>
        <taxon>Pseudomonadales</taxon>
        <taxon>Pseudomonadaceae</taxon>
        <taxon>Pseudomonas</taxon>
    </lineage>
</organism>
<sequence>MRYWLGLWLAFGTTAIFADTLSIPIGQQGDSHAALPYPGQLRSEVLNRFGLPDMEHPAVGKPPITRWDYRDFSVYFENNRVIDAVRDHQPSNRRETP</sequence>
<dbReference type="EMBL" id="BMNW01000010">
    <property type="protein sequence ID" value="GGM24520.1"/>
    <property type="molecule type" value="Genomic_DNA"/>
</dbReference>
<reference evidence="2" key="1">
    <citation type="journal article" date="2019" name="Int. J. Syst. Evol. Microbiol.">
        <title>The Global Catalogue of Microorganisms (GCM) 10K type strain sequencing project: providing services to taxonomists for standard genome sequencing and annotation.</title>
        <authorList>
            <consortium name="The Broad Institute Genomics Platform"/>
            <consortium name="The Broad Institute Genome Sequencing Center for Infectious Disease"/>
            <person name="Wu L."/>
            <person name="Ma J."/>
        </authorList>
    </citation>
    <scope>NUCLEOTIDE SEQUENCE [LARGE SCALE GENOMIC DNA]</scope>
    <source>
        <strain evidence="2">JCM 13501</strain>
    </source>
</reference>
<comment type="caution">
    <text evidence="1">The sequence shown here is derived from an EMBL/GenBank/DDBJ whole genome shotgun (WGS) entry which is preliminary data.</text>
</comment>
<evidence type="ECO:0000313" key="1">
    <source>
        <dbReference type="EMBL" id="GGM24520.1"/>
    </source>
</evidence>
<dbReference type="RefSeq" id="WP_188867823.1">
    <property type="nucleotide sequence ID" value="NZ_BMNW01000010.1"/>
</dbReference>
<dbReference type="Proteomes" id="UP000616499">
    <property type="component" value="Unassembled WGS sequence"/>
</dbReference>
<name>A0ABQ2H2G4_9PSED</name>
<evidence type="ECO:0000313" key="2">
    <source>
        <dbReference type="Proteomes" id="UP000616499"/>
    </source>
</evidence>
<gene>
    <name evidence="1" type="ORF">GCM10009425_39200</name>
</gene>
<accession>A0ABQ2H2G4</accession>
<protein>
    <recommendedName>
        <fullName evidence="3">Phosphodiesterase</fullName>
    </recommendedName>
</protein>